<dbReference type="Proteomes" id="UP000734854">
    <property type="component" value="Unassembled WGS sequence"/>
</dbReference>
<feature type="compositionally biased region" description="Basic and acidic residues" evidence="1">
    <location>
        <begin position="1318"/>
        <end position="1335"/>
    </location>
</feature>
<dbReference type="PANTHER" id="PTHR34536">
    <property type="entry name" value="DENTIN SIALOPHOSPHOPROTEIN-LIKE PROTEIN"/>
    <property type="match status" value="1"/>
</dbReference>
<feature type="compositionally biased region" description="Basic residues" evidence="1">
    <location>
        <begin position="1238"/>
        <end position="1255"/>
    </location>
</feature>
<evidence type="ECO:0000313" key="2">
    <source>
        <dbReference type="EMBL" id="KAG6533424.1"/>
    </source>
</evidence>
<protein>
    <submittedName>
        <fullName evidence="2">Uncharacterized protein</fullName>
    </submittedName>
</protein>
<accession>A0A8J5I1P3</accession>
<gene>
    <name evidence="2" type="ORF">ZIOFF_007292</name>
</gene>
<feature type="compositionally biased region" description="Basic and acidic residues" evidence="1">
    <location>
        <begin position="1348"/>
        <end position="1366"/>
    </location>
</feature>
<dbReference type="EMBL" id="JACMSC010000002">
    <property type="protein sequence ID" value="KAG6533424.1"/>
    <property type="molecule type" value="Genomic_DNA"/>
</dbReference>
<keyword evidence="3" id="KW-1185">Reference proteome</keyword>
<feature type="region of interest" description="Disordered" evidence="1">
    <location>
        <begin position="1045"/>
        <end position="1094"/>
    </location>
</feature>
<reference evidence="2 3" key="1">
    <citation type="submission" date="2020-08" db="EMBL/GenBank/DDBJ databases">
        <title>Plant Genome Project.</title>
        <authorList>
            <person name="Zhang R.-G."/>
        </authorList>
    </citation>
    <scope>NUCLEOTIDE SEQUENCE [LARGE SCALE GENOMIC DNA]</scope>
    <source>
        <tissue evidence="2">Rhizome</tissue>
    </source>
</reference>
<feature type="compositionally biased region" description="Basic and acidic residues" evidence="1">
    <location>
        <begin position="1384"/>
        <end position="1418"/>
    </location>
</feature>
<dbReference type="PANTHER" id="PTHR34536:SF6">
    <property type="entry name" value="DENTIN SIALOPHOSPHOPROTEIN-LIKE PROTEIN"/>
    <property type="match status" value="1"/>
</dbReference>
<name>A0A8J5I1P3_ZINOF</name>
<feature type="region of interest" description="Disordered" evidence="1">
    <location>
        <begin position="1315"/>
        <end position="1418"/>
    </location>
</feature>
<feature type="compositionally biased region" description="Basic and acidic residues" evidence="1">
    <location>
        <begin position="1069"/>
        <end position="1091"/>
    </location>
</feature>
<evidence type="ECO:0000256" key="1">
    <source>
        <dbReference type="SAM" id="MobiDB-lite"/>
    </source>
</evidence>
<feature type="compositionally biased region" description="Basic and acidic residues" evidence="1">
    <location>
        <begin position="1225"/>
        <end position="1237"/>
    </location>
</feature>
<sequence>MRCDGVIKKHRIEEDQKRGKGGGEEERDREGSLQEIAYGTEEVFGFLVTGIGETWSLTEGHRYARIGICNLSLVHTDDHGLGSAFGNAFAFFAMYLSWDSVKDCAIHLYPCAVYHISKVETKDQYLQDFFLAHPLKNFVSLGDMLNNIGIEFPGAIDSNLNWAIAESGKQWAVKRARTSFSGGRKKKSGSIISKETQVILDKQSNGTGEMPLSDFEKVGVSILGQHFSDSLKIVPIKKRKLLFARSPSSPLQSSYSDYSDHLLEGQSSSEPLAYDNDHDKRFVDNREPISQHAIELSAADFSGISILAAAACNCEMVGQGLNSGYLVTTENSFKEINLESTSDEKTLSLCQKELQLQPHEDLQGNRLDMVTHSTAVSVDEENFCESQNKKSSLLQNVHDNIKSSSVSRLHWDLNTDMDAWNSNCDDLAVSESIITYPLCENGELDEKLEGSEIHQQEQEDGENRCPSELGKILDIRQDSPLKEASPKPDIGNCLIVNHENAHSFANSDNLVKKMHSLDDMTVSLVSSTEEAKLMHGTPGINICGAQVISSEVGNALGSLRDGSLAIEATQKEKDKMGSGLEVKVKPVLSHSPLNENVTCDNDAKSLSSMIQLICKPICNENVNIIASSSEKLPDDHCLTNSVGEISTCSSLIKEHGVLNTSVESSDRHLLVAGCGTSGGTIHSDGSDGFNGIYVDKSSGAMCPRPSLVSHEHNSPGTCDPHEQKFGVAFAAKCENIREAMMVDDDNFVGPKPLIYATVTAVPKSFEYVADAKKTDESCKSIKDNCQNFHGDHDSDKFQVGDVATEPEKSNLVGDDDSQFEDGEFRESVLHSWGEDVDEMEFEHVDYGSDNGENDISQAVSVLPSPTTFSMENMTFKTRSIANADEVCAGKDKQVIFSQQPFSRCKSMPDGPDAGEVKRIPADIDQKNHSTNNNNEMERDHTGCNNECDNGREPLANVRMKSSGWDQLPEGGRHTGDSLLDHGIAATRLGVPSGALHLFIEDESFRRSGSSFKGALSSRVEAPNSPDETCRKDKLYVRLSRYGGHNNLEEKAKRNATQNSSGWSGSSGHAQDRVRDDHWFDSPHSRGSRYHDSPGYYDAQSFVRPSSRNAAAAAVAKVESNGFVVAPDGTLVKSGSATSVSRVPKKPVNGSLQRTHPSWWGPQAERDHPCGLQRRLQNSRDISPDRHFNVGRGQGGRYAHELDSNQYGRSIPHDRTESSLSGHRLSTRDRSYSPDRRPLRLPHSHIISHSRSRTRSPIRCTSPRARNDMEANDVPSFRRHRRSPVARMERMRSPNSRNSFEEMFFYDSAALTSPSHSTRWIDERKESPNHLKEHGYRRSSGRSPSTRVYNDHRFRSIESHGRSKPNDYFRSPQSNRKTAYADFSKGYKYDSSNDRRGHDGRENYLRSMRQYDDNKKHIR</sequence>
<proteinExistence type="predicted"/>
<evidence type="ECO:0000313" key="3">
    <source>
        <dbReference type="Proteomes" id="UP000734854"/>
    </source>
</evidence>
<feature type="region of interest" description="Disordered" evidence="1">
    <location>
        <begin position="1133"/>
        <end position="1293"/>
    </location>
</feature>
<feature type="compositionally biased region" description="Polar residues" evidence="1">
    <location>
        <begin position="1054"/>
        <end position="1068"/>
    </location>
</feature>
<organism evidence="2 3">
    <name type="scientific">Zingiber officinale</name>
    <name type="common">Ginger</name>
    <name type="synonym">Amomum zingiber</name>
    <dbReference type="NCBI Taxonomy" id="94328"/>
    <lineage>
        <taxon>Eukaryota</taxon>
        <taxon>Viridiplantae</taxon>
        <taxon>Streptophyta</taxon>
        <taxon>Embryophyta</taxon>
        <taxon>Tracheophyta</taxon>
        <taxon>Spermatophyta</taxon>
        <taxon>Magnoliopsida</taxon>
        <taxon>Liliopsida</taxon>
        <taxon>Zingiberales</taxon>
        <taxon>Zingiberaceae</taxon>
        <taxon>Zingiber</taxon>
    </lineage>
</organism>
<comment type="caution">
    <text evidence="2">The sequence shown here is derived from an EMBL/GenBank/DDBJ whole genome shotgun (WGS) entry which is preliminary data.</text>
</comment>